<dbReference type="AlphaFoldDB" id="A0A8T0V2M7"/>
<evidence type="ECO:0000256" key="1">
    <source>
        <dbReference type="SAM" id="MobiDB-lite"/>
    </source>
</evidence>
<feature type="region of interest" description="Disordered" evidence="1">
    <location>
        <begin position="1"/>
        <end position="120"/>
    </location>
</feature>
<keyword evidence="3" id="KW-1185">Reference proteome</keyword>
<dbReference type="Proteomes" id="UP000823388">
    <property type="component" value="Chromosome 3K"/>
</dbReference>
<sequence>MPLCQRCPDSVAGPPTRPPPRLPRRPIALACAPPCQRAPNSGDALDLRAERAARPPLAPSLLRPPTAAGPLLLLPRLPPTPFSFPDRRQPPSPTRHRPQIEPTDIGNLPPRFDSSTSHSV</sequence>
<protein>
    <submittedName>
        <fullName evidence="2">Uncharacterized protein</fullName>
    </submittedName>
</protein>
<feature type="compositionally biased region" description="Low complexity" evidence="1">
    <location>
        <begin position="59"/>
        <end position="75"/>
    </location>
</feature>
<evidence type="ECO:0000313" key="2">
    <source>
        <dbReference type="EMBL" id="KAG2628505.1"/>
    </source>
</evidence>
<reference evidence="2" key="1">
    <citation type="submission" date="2020-05" db="EMBL/GenBank/DDBJ databases">
        <title>WGS assembly of Panicum virgatum.</title>
        <authorList>
            <person name="Lovell J.T."/>
            <person name="Jenkins J."/>
            <person name="Shu S."/>
            <person name="Juenger T.E."/>
            <person name="Schmutz J."/>
        </authorList>
    </citation>
    <scope>NUCLEOTIDE SEQUENCE</scope>
    <source>
        <strain evidence="2">AP13</strain>
    </source>
</reference>
<dbReference type="EMBL" id="CM029041">
    <property type="protein sequence ID" value="KAG2628505.1"/>
    <property type="molecule type" value="Genomic_DNA"/>
</dbReference>
<proteinExistence type="predicted"/>
<accession>A0A8T0V2M7</accession>
<name>A0A8T0V2M7_PANVG</name>
<feature type="compositionally biased region" description="Low complexity" evidence="1">
    <location>
        <begin position="25"/>
        <end position="34"/>
    </location>
</feature>
<organism evidence="2 3">
    <name type="scientific">Panicum virgatum</name>
    <name type="common">Blackwell switchgrass</name>
    <dbReference type="NCBI Taxonomy" id="38727"/>
    <lineage>
        <taxon>Eukaryota</taxon>
        <taxon>Viridiplantae</taxon>
        <taxon>Streptophyta</taxon>
        <taxon>Embryophyta</taxon>
        <taxon>Tracheophyta</taxon>
        <taxon>Spermatophyta</taxon>
        <taxon>Magnoliopsida</taxon>
        <taxon>Liliopsida</taxon>
        <taxon>Poales</taxon>
        <taxon>Poaceae</taxon>
        <taxon>PACMAD clade</taxon>
        <taxon>Panicoideae</taxon>
        <taxon>Panicodae</taxon>
        <taxon>Paniceae</taxon>
        <taxon>Panicinae</taxon>
        <taxon>Panicum</taxon>
        <taxon>Panicum sect. Hiantes</taxon>
    </lineage>
</organism>
<evidence type="ECO:0000313" key="3">
    <source>
        <dbReference type="Proteomes" id="UP000823388"/>
    </source>
</evidence>
<comment type="caution">
    <text evidence="2">The sequence shown here is derived from an EMBL/GenBank/DDBJ whole genome shotgun (WGS) entry which is preliminary data.</text>
</comment>
<gene>
    <name evidence="2" type="ORF">PVAP13_3KG238500</name>
</gene>